<evidence type="ECO:0000256" key="9">
    <source>
        <dbReference type="ARBA" id="ARBA00022840"/>
    </source>
</evidence>
<comment type="catalytic activity">
    <reaction evidence="13">
        <text>2-(2-carboxy-4-methylthiazol-5-yl)ethyl phosphate + 4-amino-2-methyl-5-(diphosphooxymethyl)pyrimidine + 2 H(+) = thiamine phosphate + CO2 + diphosphate</text>
        <dbReference type="Rhea" id="RHEA:47848"/>
        <dbReference type="ChEBI" id="CHEBI:15378"/>
        <dbReference type="ChEBI" id="CHEBI:16526"/>
        <dbReference type="ChEBI" id="CHEBI:33019"/>
        <dbReference type="ChEBI" id="CHEBI:37575"/>
        <dbReference type="ChEBI" id="CHEBI:57841"/>
        <dbReference type="ChEBI" id="CHEBI:62890"/>
        <dbReference type="EC" id="2.5.1.3"/>
    </reaction>
</comment>
<evidence type="ECO:0000256" key="11">
    <source>
        <dbReference type="ARBA" id="ARBA00022977"/>
    </source>
</evidence>
<dbReference type="NCBIfam" id="TIGR00693">
    <property type="entry name" value="thiE"/>
    <property type="match status" value="1"/>
</dbReference>
<reference evidence="16 17" key="1">
    <citation type="journal article" date="2020" name="Fungal Divers.">
        <title>Resolving the Mortierellaceae phylogeny through synthesis of multi-gene phylogenetics and phylogenomics.</title>
        <authorList>
            <person name="Vandepol N."/>
            <person name="Liber J."/>
            <person name="Desiro A."/>
            <person name="Na H."/>
            <person name="Kennedy M."/>
            <person name="Barry K."/>
            <person name="Grigoriev I.V."/>
            <person name="Miller A.N."/>
            <person name="O'Donnell K."/>
            <person name="Stajich J.E."/>
            <person name="Bonito G."/>
        </authorList>
    </citation>
    <scope>NUCLEOTIDE SEQUENCE [LARGE SCALE GENOMIC DNA]</scope>
    <source>
        <strain evidence="16 17">AD045</strain>
    </source>
</reference>
<dbReference type="InterPro" id="IPR013785">
    <property type="entry name" value="Aldolase_TIM"/>
</dbReference>
<comment type="cofactor">
    <cofactor evidence="2">
        <name>Mg(2+)</name>
        <dbReference type="ChEBI" id="CHEBI:18420"/>
    </cofactor>
</comment>
<dbReference type="Gene3D" id="3.20.20.70">
    <property type="entry name" value="Aldolase class I"/>
    <property type="match status" value="1"/>
</dbReference>
<evidence type="ECO:0000256" key="13">
    <source>
        <dbReference type="ARBA" id="ARBA00047851"/>
    </source>
</evidence>
<keyword evidence="5" id="KW-0808">Transferase</keyword>
<keyword evidence="8" id="KW-0418">Kinase</keyword>
<accession>A0ABQ7JUU2</accession>
<dbReference type="NCBIfam" id="NF006830">
    <property type="entry name" value="PRK09355.1"/>
    <property type="match status" value="1"/>
</dbReference>
<dbReference type="PRINTS" id="PR01099">
    <property type="entry name" value="HYETHTZKNASE"/>
</dbReference>
<dbReference type="PANTHER" id="PTHR20857:SF23">
    <property type="entry name" value="THIAMINE BIOSYNTHETIC BIFUNCTIONAL ENZYME"/>
    <property type="match status" value="1"/>
</dbReference>
<evidence type="ECO:0000256" key="14">
    <source>
        <dbReference type="ARBA" id="ARBA00047883"/>
    </source>
</evidence>
<keyword evidence="6" id="KW-0479">Metal-binding</keyword>
<evidence type="ECO:0000256" key="2">
    <source>
        <dbReference type="ARBA" id="ARBA00001946"/>
    </source>
</evidence>
<keyword evidence="7" id="KW-0547">Nucleotide-binding</keyword>
<dbReference type="InterPro" id="IPR029056">
    <property type="entry name" value="Ribokinase-like"/>
</dbReference>
<comment type="pathway">
    <text evidence="4">Cofactor biosynthesis; thiamine diphosphate biosynthesis; thiamine phosphate from 4-amino-2-methyl-5-diphosphomethylpyrimidine and 4-methyl-5-(2-phosphoethyl)-thiazole: step 1/1.</text>
</comment>
<dbReference type="Proteomes" id="UP001194696">
    <property type="component" value="Unassembled WGS sequence"/>
</dbReference>
<dbReference type="InterPro" id="IPR022998">
    <property type="entry name" value="ThiamineP_synth_TenI"/>
</dbReference>
<evidence type="ECO:0000256" key="4">
    <source>
        <dbReference type="ARBA" id="ARBA00005165"/>
    </source>
</evidence>
<evidence type="ECO:0000256" key="5">
    <source>
        <dbReference type="ARBA" id="ARBA00022679"/>
    </source>
</evidence>
<evidence type="ECO:0000256" key="12">
    <source>
        <dbReference type="ARBA" id="ARBA00047334"/>
    </source>
</evidence>
<keyword evidence="10" id="KW-0460">Magnesium</keyword>
<dbReference type="HAMAP" id="MF_00228">
    <property type="entry name" value="Thz_kinase"/>
    <property type="match status" value="1"/>
</dbReference>
<dbReference type="EMBL" id="JAAAIM010000687">
    <property type="protein sequence ID" value="KAG0285232.1"/>
    <property type="molecule type" value="Genomic_DNA"/>
</dbReference>
<keyword evidence="9" id="KW-0067">ATP-binding</keyword>
<name>A0ABQ7JUU2_9FUNG</name>
<comment type="pathway">
    <text evidence="3">Cofactor biosynthesis; thiamine diphosphate biosynthesis; 4-methyl-5-(2-phosphoethyl)-thiazole from 5-(2-hydroxyethyl)-4-methylthiazole: step 1/1.</text>
</comment>
<dbReference type="InterPro" id="IPR000417">
    <property type="entry name" value="Hyethyz_kinase"/>
</dbReference>
<evidence type="ECO:0000313" key="16">
    <source>
        <dbReference type="EMBL" id="KAG0285232.1"/>
    </source>
</evidence>
<dbReference type="PANTHER" id="PTHR20857">
    <property type="entry name" value="THIAMINE-PHOSPHATE PYROPHOSPHORYLASE"/>
    <property type="match status" value="1"/>
</dbReference>
<evidence type="ECO:0000313" key="17">
    <source>
        <dbReference type="Proteomes" id="UP001194696"/>
    </source>
</evidence>
<comment type="catalytic activity">
    <reaction evidence="1">
        <text>5-(2-hydroxyethyl)-4-methylthiazole + ATP = 4-methyl-5-(2-phosphooxyethyl)-thiazole + ADP + H(+)</text>
        <dbReference type="Rhea" id="RHEA:24212"/>
        <dbReference type="ChEBI" id="CHEBI:15378"/>
        <dbReference type="ChEBI" id="CHEBI:17957"/>
        <dbReference type="ChEBI" id="CHEBI:30616"/>
        <dbReference type="ChEBI" id="CHEBI:58296"/>
        <dbReference type="ChEBI" id="CHEBI:456216"/>
        <dbReference type="EC" id="2.7.1.50"/>
    </reaction>
</comment>
<evidence type="ECO:0000256" key="10">
    <source>
        <dbReference type="ARBA" id="ARBA00022842"/>
    </source>
</evidence>
<dbReference type="HAMAP" id="MF_00097">
    <property type="entry name" value="TMP_synthase"/>
    <property type="match status" value="1"/>
</dbReference>
<organism evidence="16 17">
    <name type="scientific">Linnemannia gamsii</name>
    <dbReference type="NCBI Taxonomy" id="64522"/>
    <lineage>
        <taxon>Eukaryota</taxon>
        <taxon>Fungi</taxon>
        <taxon>Fungi incertae sedis</taxon>
        <taxon>Mucoromycota</taxon>
        <taxon>Mortierellomycotina</taxon>
        <taxon>Mortierellomycetes</taxon>
        <taxon>Mortierellales</taxon>
        <taxon>Mortierellaceae</taxon>
        <taxon>Linnemannia</taxon>
    </lineage>
</organism>
<evidence type="ECO:0000256" key="3">
    <source>
        <dbReference type="ARBA" id="ARBA00004868"/>
    </source>
</evidence>
<proteinExistence type="inferred from homology"/>
<dbReference type="SUPFAM" id="SSF53613">
    <property type="entry name" value="Ribokinase-like"/>
    <property type="match status" value="1"/>
</dbReference>
<evidence type="ECO:0000256" key="1">
    <source>
        <dbReference type="ARBA" id="ARBA00001771"/>
    </source>
</evidence>
<dbReference type="CDD" id="cd00564">
    <property type="entry name" value="TMP_TenI"/>
    <property type="match status" value="1"/>
</dbReference>
<keyword evidence="11" id="KW-0784">Thiamine biosynthesis</keyword>
<comment type="caution">
    <text evidence="16">The sequence shown here is derived from an EMBL/GenBank/DDBJ whole genome shotgun (WGS) entry which is preliminary data.</text>
</comment>
<gene>
    <name evidence="16" type="ORF">BGZ96_010464</name>
</gene>
<evidence type="ECO:0000256" key="8">
    <source>
        <dbReference type="ARBA" id="ARBA00022777"/>
    </source>
</evidence>
<feature type="domain" description="Thiamine phosphate synthase/TenI" evidence="15">
    <location>
        <begin position="10"/>
        <end position="202"/>
    </location>
</feature>
<dbReference type="Pfam" id="PF02581">
    <property type="entry name" value="TMP-TENI"/>
    <property type="match status" value="1"/>
</dbReference>
<dbReference type="CDD" id="cd01170">
    <property type="entry name" value="THZ_kinase"/>
    <property type="match status" value="1"/>
</dbReference>
<dbReference type="Gene3D" id="3.40.1190.20">
    <property type="match status" value="1"/>
</dbReference>
<keyword evidence="17" id="KW-1185">Reference proteome</keyword>
<evidence type="ECO:0000256" key="6">
    <source>
        <dbReference type="ARBA" id="ARBA00022723"/>
    </source>
</evidence>
<sequence>MVKPTVDYSLYLVTDSGLNHPSRTLLQSVEDSILGGVTLVQLREKNLDTPAFIDLARKVHAVTKKYNVPLLINDNLEVALAIDAEGAHVGQDDITCVEARRLLGPNKILGISTGTPEEAQKALADGADYIGIGTCFMTQTKSPKRTLGPIGVRTILEAIPAESEMKTVVIGGIKHDNTRRVVTHSAGGHGRIVDGIAVVTGIVGAQDAKLASEQLLSEFRIGHELATTKHQNNIRGSVQDARASVEDVIKSFPQMLTTLREKSPLTHHISNFVVMNDTANATLALGGSPIMAPSAVEAEDLSKVVSSVVLNIGTLTDSFVDCMYEAGKHANAQSKPIVFDPVGAGATKLREETTRKILNAMHVDIIKGNAGEISTIAKIIGGSGPDKTETITMRGVDSLGSGFSNPAAVVQAIARREGAVVAMTGVTDYVSDGFRTVAIENGHAYQGRITGSGCMIASSIASFAAISPNDHFAAAVAGILALNLAGEHAAARVDVHGPGTFRAAFIDEMANLTPQQMLDEARIKTVTI</sequence>
<evidence type="ECO:0000259" key="15">
    <source>
        <dbReference type="Pfam" id="PF02581"/>
    </source>
</evidence>
<dbReference type="SUPFAM" id="SSF51391">
    <property type="entry name" value="Thiamin phosphate synthase"/>
    <property type="match status" value="1"/>
</dbReference>
<comment type="catalytic activity">
    <reaction evidence="14">
        <text>2-[(2R,5Z)-2-carboxy-4-methylthiazol-5(2H)-ylidene]ethyl phosphate + 4-amino-2-methyl-5-(diphosphooxymethyl)pyrimidine + 2 H(+) = thiamine phosphate + CO2 + diphosphate</text>
        <dbReference type="Rhea" id="RHEA:47844"/>
        <dbReference type="ChEBI" id="CHEBI:15378"/>
        <dbReference type="ChEBI" id="CHEBI:16526"/>
        <dbReference type="ChEBI" id="CHEBI:33019"/>
        <dbReference type="ChEBI" id="CHEBI:37575"/>
        <dbReference type="ChEBI" id="CHEBI:57841"/>
        <dbReference type="ChEBI" id="CHEBI:62899"/>
        <dbReference type="EC" id="2.5.1.3"/>
    </reaction>
</comment>
<protein>
    <recommendedName>
        <fullName evidence="15">Thiamine phosphate synthase/TenI domain-containing protein</fullName>
    </recommendedName>
</protein>
<comment type="catalytic activity">
    <reaction evidence="12">
        <text>4-methyl-5-(2-phosphooxyethyl)-thiazole + 4-amino-2-methyl-5-(diphosphooxymethyl)pyrimidine + H(+) = thiamine phosphate + diphosphate</text>
        <dbReference type="Rhea" id="RHEA:22328"/>
        <dbReference type="ChEBI" id="CHEBI:15378"/>
        <dbReference type="ChEBI" id="CHEBI:33019"/>
        <dbReference type="ChEBI" id="CHEBI:37575"/>
        <dbReference type="ChEBI" id="CHEBI:57841"/>
        <dbReference type="ChEBI" id="CHEBI:58296"/>
        <dbReference type="EC" id="2.5.1.3"/>
    </reaction>
</comment>
<evidence type="ECO:0000256" key="7">
    <source>
        <dbReference type="ARBA" id="ARBA00022741"/>
    </source>
</evidence>
<dbReference type="NCBIfam" id="TIGR00694">
    <property type="entry name" value="thiM"/>
    <property type="match status" value="1"/>
</dbReference>
<dbReference type="InterPro" id="IPR036206">
    <property type="entry name" value="ThiamineP_synth_sf"/>
</dbReference>
<dbReference type="InterPro" id="IPR034291">
    <property type="entry name" value="TMP_synthase"/>
</dbReference>
<dbReference type="Pfam" id="PF02110">
    <property type="entry name" value="HK"/>
    <property type="match status" value="1"/>
</dbReference>